<dbReference type="PANTHER" id="PTHR11808:SF80">
    <property type="entry name" value="CYSTATHIONINE GAMMA-LYASE"/>
    <property type="match status" value="1"/>
</dbReference>
<dbReference type="FunFam" id="3.40.640.10:FF:000046">
    <property type="entry name" value="Cystathionine gamma-lyase"/>
    <property type="match status" value="1"/>
</dbReference>
<dbReference type="GO" id="GO:0019346">
    <property type="term" value="P:transsulfuration"/>
    <property type="evidence" value="ECO:0007669"/>
    <property type="project" value="InterPro"/>
</dbReference>
<accession>A0A1I6G1K8</accession>
<dbReference type="InterPro" id="IPR015424">
    <property type="entry name" value="PyrdxlP-dep_Trfase"/>
</dbReference>
<proteinExistence type="inferred from homology"/>
<dbReference type="GO" id="GO:0030170">
    <property type="term" value="F:pyridoxal phosphate binding"/>
    <property type="evidence" value="ECO:0007669"/>
    <property type="project" value="InterPro"/>
</dbReference>
<dbReference type="InterPro" id="IPR015421">
    <property type="entry name" value="PyrdxlP-dep_Trfase_major"/>
</dbReference>
<comment type="similarity">
    <text evidence="4">Belongs to the trans-sulfuration enzymes family.</text>
</comment>
<dbReference type="SUPFAM" id="SSF53383">
    <property type="entry name" value="PLP-dependent transferases"/>
    <property type="match status" value="1"/>
</dbReference>
<evidence type="ECO:0000256" key="4">
    <source>
        <dbReference type="RuleBase" id="RU362118"/>
    </source>
</evidence>
<evidence type="ECO:0000256" key="2">
    <source>
        <dbReference type="ARBA" id="ARBA00022898"/>
    </source>
</evidence>
<evidence type="ECO:0000313" key="6">
    <source>
        <dbReference type="Proteomes" id="UP000199478"/>
    </source>
</evidence>
<reference evidence="6" key="1">
    <citation type="submission" date="2016-10" db="EMBL/GenBank/DDBJ databases">
        <authorList>
            <person name="Varghese N."/>
            <person name="Submissions S."/>
        </authorList>
    </citation>
    <scope>NUCLEOTIDE SEQUENCE [LARGE SCALE GENOMIC DNA]</scope>
    <source>
        <strain evidence="6">DSM 26879</strain>
    </source>
</reference>
<dbReference type="GO" id="GO:0005737">
    <property type="term" value="C:cytoplasm"/>
    <property type="evidence" value="ECO:0007669"/>
    <property type="project" value="TreeGrafter"/>
</dbReference>
<dbReference type="InterPro" id="IPR000277">
    <property type="entry name" value="Cys/Met-Metab_PyrdxlP-dep_enz"/>
</dbReference>
<evidence type="ECO:0000256" key="1">
    <source>
        <dbReference type="ARBA" id="ARBA00001933"/>
    </source>
</evidence>
<dbReference type="Gene3D" id="3.40.640.10">
    <property type="entry name" value="Type I PLP-dependent aspartate aminotransferase-like (Major domain)"/>
    <property type="match status" value="1"/>
</dbReference>
<dbReference type="Proteomes" id="UP000199478">
    <property type="component" value="Unassembled WGS sequence"/>
</dbReference>
<organism evidence="5 6">
    <name type="scientific">Yoonia tamlensis</name>
    <dbReference type="NCBI Taxonomy" id="390270"/>
    <lineage>
        <taxon>Bacteria</taxon>
        <taxon>Pseudomonadati</taxon>
        <taxon>Pseudomonadota</taxon>
        <taxon>Alphaproteobacteria</taxon>
        <taxon>Rhodobacterales</taxon>
        <taxon>Paracoccaceae</taxon>
        <taxon>Yoonia</taxon>
    </lineage>
</organism>
<dbReference type="PIRSF" id="PIRSF001434">
    <property type="entry name" value="CGS"/>
    <property type="match status" value="1"/>
</dbReference>
<evidence type="ECO:0000256" key="3">
    <source>
        <dbReference type="PIRSR" id="PIRSR001434-2"/>
    </source>
</evidence>
<dbReference type="GO" id="GO:0016846">
    <property type="term" value="F:carbon-sulfur lyase activity"/>
    <property type="evidence" value="ECO:0007669"/>
    <property type="project" value="TreeGrafter"/>
</dbReference>
<dbReference type="STRING" id="390270.SAMN04488005_0917"/>
<dbReference type="InterPro" id="IPR015422">
    <property type="entry name" value="PyrdxlP-dep_Trfase_small"/>
</dbReference>
<dbReference type="Pfam" id="PF01053">
    <property type="entry name" value="Cys_Met_Meta_PP"/>
    <property type="match status" value="1"/>
</dbReference>
<evidence type="ECO:0000313" key="5">
    <source>
        <dbReference type="EMBL" id="SFR36065.1"/>
    </source>
</evidence>
<dbReference type="Gene3D" id="3.90.1150.10">
    <property type="entry name" value="Aspartate Aminotransferase, domain 1"/>
    <property type="match status" value="1"/>
</dbReference>
<feature type="modified residue" description="N6-(pyridoxal phosphate)lysine" evidence="3">
    <location>
        <position position="253"/>
    </location>
</feature>
<protein>
    <submittedName>
        <fullName evidence="5">O-succinylhomoserine sulfhydrylase</fullName>
    </submittedName>
</protein>
<dbReference type="CDD" id="cd00614">
    <property type="entry name" value="CGS_like"/>
    <property type="match status" value="1"/>
</dbReference>
<keyword evidence="2 3" id="KW-0663">Pyridoxal phosphate</keyword>
<dbReference type="EMBL" id="FOYP01000001">
    <property type="protein sequence ID" value="SFR36065.1"/>
    <property type="molecule type" value="Genomic_DNA"/>
</dbReference>
<dbReference type="PANTHER" id="PTHR11808">
    <property type="entry name" value="TRANS-SULFURATION ENZYME FAMILY MEMBER"/>
    <property type="match status" value="1"/>
</dbReference>
<comment type="cofactor">
    <cofactor evidence="1 4">
        <name>pyridoxal 5'-phosphate</name>
        <dbReference type="ChEBI" id="CHEBI:597326"/>
    </cofactor>
</comment>
<sequence>MHVAWRFVTGLRATLNMLLKWDCGFCDLDTLPVSGFFNARTREDTMMTTWSKRTKAVHTGTRRSQYGEVSEAIFLTQGFVYETAEDAEARFVELGDDEFIYARYGNPTVRMFEDRIAAMVGYEDCFACTSGMAAVTGALTALLQAGDHVVSSRALFGSCLYVLEDILGRFGVEITLVDGTDNAAWDAAIRPDTKLVFFESISNPTLEVVDVAHVVKAAHAVGALVVVDDAMATPVFSYASALGADLAVISTTKHVDGQGRMLGGAICGSRELIRGPIETYMKHTGGAMNPFTAWSHLKALETIDLRVRAQCDTAMKVAQALNGHAKLTHVRYPTHAAHPQSALASAQAESGGTVLAFEVAGGRDACFKFINALEIFTISNNFADAKSIVTHPATTTHQRLPQDQKDTLGISMGLIRLSIGLEDPDDLIADLLAALDQV</sequence>
<keyword evidence="6" id="KW-1185">Reference proteome</keyword>
<name>A0A1I6G1K8_9RHOB</name>
<dbReference type="AlphaFoldDB" id="A0A1I6G1K8"/>
<gene>
    <name evidence="5" type="ORF">SAMN04488005_0917</name>
</gene>